<reference evidence="2 3" key="1">
    <citation type="submission" date="2017-02" db="EMBL/GenBank/DDBJ databases">
        <title>The new phylogeny of genus Mycobacterium.</title>
        <authorList>
            <person name="Tortoli E."/>
            <person name="Trovato A."/>
            <person name="Cirillo D.M."/>
        </authorList>
    </citation>
    <scope>NUCLEOTIDE SEQUENCE [LARGE SCALE GENOMIC DNA]</scope>
    <source>
        <strain evidence="2 3">DSM 44471</strain>
    </source>
</reference>
<name>A0A1X0DVJ6_MYCHE</name>
<proteinExistence type="inferred from homology"/>
<dbReference type="Pfam" id="PF01381">
    <property type="entry name" value="HTH_3"/>
    <property type="match status" value="1"/>
</dbReference>
<organism evidence="2 3">
    <name type="scientific">Mycobacterium heidelbergense</name>
    <dbReference type="NCBI Taxonomy" id="53376"/>
    <lineage>
        <taxon>Bacteria</taxon>
        <taxon>Bacillati</taxon>
        <taxon>Actinomycetota</taxon>
        <taxon>Actinomycetes</taxon>
        <taxon>Mycobacteriales</taxon>
        <taxon>Mycobacteriaceae</taxon>
        <taxon>Mycobacterium</taxon>
        <taxon>Mycobacterium simiae complex</taxon>
    </lineage>
</organism>
<comment type="similarity">
    <text evidence="1">Belongs to the short-chain fatty acyl-CoA assimilation regulator (ScfR) family.</text>
</comment>
<dbReference type="InterPro" id="IPR010359">
    <property type="entry name" value="IrrE_HExxH"/>
</dbReference>
<gene>
    <name evidence="2" type="ORF">BST25_02190</name>
</gene>
<dbReference type="CDD" id="cd00093">
    <property type="entry name" value="HTH_XRE"/>
    <property type="match status" value="1"/>
</dbReference>
<dbReference type="PANTHER" id="PTHR43236:SF1">
    <property type="entry name" value="BLL7220 PROTEIN"/>
    <property type="match status" value="1"/>
</dbReference>
<evidence type="ECO:0000256" key="1">
    <source>
        <dbReference type="ARBA" id="ARBA00007227"/>
    </source>
</evidence>
<evidence type="ECO:0000313" key="2">
    <source>
        <dbReference type="EMBL" id="ORA76365.1"/>
    </source>
</evidence>
<comment type="caution">
    <text evidence="2">The sequence shown here is derived from an EMBL/GenBank/DDBJ whole genome shotgun (WGS) entry which is preliminary data.</text>
</comment>
<dbReference type="OrthoDB" id="9794834at2"/>
<dbReference type="GO" id="GO:0003677">
    <property type="term" value="F:DNA binding"/>
    <property type="evidence" value="ECO:0007669"/>
    <property type="project" value="InterPro"/>
</dbReference>
<dbReference type="PROSITE" id="PS50943">
    <property type="entry name" value="HTH_CROC1"/>
    <property type="match status" value="1"/>
</dbReference>
<dbReference type="Gene3D" id="1.10.260.40">
    <property type="entry name" value="lambda repressor-like DNA-binding domains"/>
    <property type="match status" value="1"/>
</dbReference>
<dbReference type="InterPro" id="IPR052345">
    <property type="entry name" value="Rad_response_metalloprotease"/>
</dbReference>
<dbReference type="Pfam" id="PF06114">
    <property type="entry name" value="Peptidase_M78"/>
    <property type="match status" value="1"/>
</dbReference>
<evidence type="ECO:0000313" key="3">
    <source>
        <dbReference type="Proteomes" id="UP000192566"/>
    </source>
</evidence>
<keyword evidence="3" id="KW-1185">Reference proteome</keyword>
<dbReference type="SMART" id="SM00530">
    <property type="entry name" value="HTH_XRE"/>
    <property type="match status" value="1"/>
</dbReference>
<accession>A0A1X0DVJ6</accession>
<dbReference type="InterPro" id="IPR001387">
    <property type="entry name" value="Cro/C1-type_HTH"/>
</dbReference>
<sequence length="385" mass="42362">MDHATLGRRVAQAREEEGISQGRLGELVGLDRTAINRAESGDRKLTMTEMVAIAEALERPLGFFVNDPLPAVVNRRRDLVNAPDDARHDTTQALDAEIELFASDALMLLEMDLIAPVKRDQDARTPQNHDEAEHLAAATRHRLGSANEPILNLGAACEQLGLYTYAAPLGVNGPDGGCVEVTSDVESIAVAVINGDMESGRRRMTLAHELGHWLCGDAYDAMAGVECEKMLFSFAIHFLAPRSGVTSVWYNHRDWNNRDRALEVAATYHLSWSAAVNQLRNLGLIDWRDAETLLHQEPRTGDYVHLKLTWAREPESPYLSPSFAAACIEGYTSGRLTAARTVELLRGTMTRDDLPERPPKTLDDLRRSFAGNVFQTGALPACAPS</sequence>
<dbReference type="Proteomes" id="UP000192566">
    <property type="component" value="Unassembled WGS sequence"/>
</dbReference>
<dbReference type="EMBL" id="MVHR01000002">
    <property type="protein sequence ID" value="ORA76365.1"/>
    <property type="molecule type" value="Genomic_DNA"/>
</dbReference>
<protein>
    <submittedName>
        <fullName evidence="2">Uncharacterized protein</fullName>
    </submittedName>
</protein>
<dbReference type="SUPFAM" id="SSF47413">
    <property type="entry name" value="lambda repressor-like DNA-binding domains"/>
    <property type="match status" value="1"/>
</dbReference>
<dbReference type="InterPro" id="IPR010982">
    <property type="entry name" value="Lambda_DNA-bd_dom_sf"/>
</dbReference>
<dbReference type="Gene3D" id="1.10.10.2910">
    <property type="match status" value="1"/>
</dbReference>
<dbReference type="PANTHER" id="PTHR43236">
    <property type="entry name" value="ANTITOXIN HIGA1"/>
    <property type="match status" value="1"/>
</dbReference>
<dbReference type="RefSeq" id="WP_083072325.1">
    <property type="nucleotide sequence ID" value="NZ_AP022615.1"/>
</dbReference>
<dbReference type="STRING" id="53376.BST25_02190"/>
<dbReference type="AlphaFoldDB" id="A0A1X0DVJ6"/>